<dbReference type="Proteomes" id="UP001567538">
    <property type="component" value="Unassembled WGS sequence"/>
</dbReference>
<evidence type="ECO:0000313" key="5">
    <source>
        <dbReference type="Proteomes" id="UP001567538"/>
    </source>
</evidence>
<dbReference type="InterPro" id="IPR036291">
    <property type="entry name" value="NAD(P)-bd_dom_sf"/>
</dbReference>
<name>A0ABD1GA93_SALDI</name>
<dbReference type="EMBL" id="JBEAFC010000009">
    <property type="protein sequence ID" value="KAL1540114.1"/>
    <property type="molecule type" value="Genomic_DNA"/>
</dbReference>
<dbReference type="Pfam" id="PF01370">
    <property type="entry name" value="Epimerase"/>
    <property type="match status" value="1"/>
</dbReference>
<keyword evidence="2 4" id="KW-0560">Oxidoreductase</keyword>
<proteinExistence type="predicted"/>
<dbReference type="InterPro" id="IPR001509">
    <property type="entry name" value="Epimerase_deHydtase"/>
</dbReference>
<comment type="caution">
    <text evidence="4">The sequence shown here is derived from an EMBL/GenBank/DDBJ whole genome shotgun (WGS) entry which is preliminary data.</text>
</comment>
<gene>
    <name evidence="4" type="ORF">AAHA92_24518</name>
</gene>
<dbReference type="AlphaFoldDB" id="A0ABD1GA93"/>
<evidence type="ECO:0000259" key="3">
    <source>
        <dbReference type="Pfam" id="PF01370"/>
    </source>
</evidence>
<protein>
    <submittedName>
        <fullName evidence="4">(3R)-2'-hydroxyisoflavanone reductase</fullName>
        <ecNumber evidence="4">1.1.1.348</ecNumber>
    </submittedName>
</protein>
<dbReference type="EC" id="1.1.1.348" evidence="4"/>
<keyword evidence="5" id="KW-1185">Reference proteome</keyword>
<keyword evidence="1" id="KW-0521">NADP</keyword>
<dbReference type="PANTHER" id="PTHR10366">
    <property type="entry name" value="NAD DEPENDENT EPIMERASE/DEHYDRATASE"/>
    <property type="match status" value="1"/>
</dbReference>
<dbReference type="PANTHER" id="PTHR10366:SF563">
    <property type="entry name" value="CINNAMOYL-COA REDUCTASE 16"/>
    <property type="match status" value="1"/>
</dbReference>
<evidence type="ECO:0000313" key="4">
    <source>
        <dbReference type="EMBL" id="KAL1540114.1"/>
    </source>
</evidence>
<feature type="domain" description="NAD-dependent epimerase/dehydratase" evidence="3">
    <location>
        <begin position="10"/>
        <end position="85"/>
    </location>
</feature>
<sequence>MRETINNGKVCVTGGTGFIGSWMVKRLLQHGYSVNTTTRIHPERERDISYLTSLERLSIFDADLDRPESFTAAIEGCAGVFHVAHPLDFEERETEQVKID</sequence>
<reference evidence="4 5" key="1">
    <citation type="submission" date="2024-06" db="EMBL/GenBank/DDBJ databases">
        <title>A chromosome level genome sequence of Diviner's sage (Salvia divinorum).</title>
        <authorList>
            <person name="Ford S.A."/>
            <person name="Ro D.-K."/>
            <person name="Ness R.W."/>
            <person name="Phillips M.A."/>
        </authorList>
    </citation>
    <scope>NUCLEOTIDE SEQUENCE [LARGE SCALE GENOMIC DNA]</scope>
    <source>
        <strain evidence="4">SAF-2024a</strain>
        <tissue evidence="4">Leaf</tissue>
    </source>
</reference>
<dbReference type="SUPFAM" id="SSF51735">
    <property type="entry name" value="NAD(P)-binding Rossmann-fold domains"/>
    <property type="match status" value="1"/>
</dbReference>
<dbReference type="GO" id="GO:0016491">
    <property type="term" value="F:oxidoreductase activity"/>
    <property type="evidence" value="ECO:0007669"/>
    <property type="project" value="UniProtKB-KW"/>
</dbReference>
<dbReference type="Gene3D" id="3.40.50.720">
    <property type="entry name" value="NAD(P)-binding Rossmann-like Domain"/>
    <property type="match status" value="1"/>
</dbReference>
<organism evidence="4 5">
    <name type="scientific">Salvia divinorum</name>
    <name type="common">Maria pastora</name>
    <name type="synonym">Diviner's sage</name>
    <dbReference type="NCBI Taxonomy" id="28513"/>
    <lineage>
        <taxon>Eukaryota</taxon>
        <taxon>Viridiplantae</taxon>
        <taxon>Streptophyta</taxon>
        <taxon>Embryophyta</taxon>
        <taxon>Tracheophyta</taxon>
        <taxon>Spermatophyta</taxon>
        <taxon>Magnoliopsida</taxon>
        <taxon>eudicotyledons</taxon>
        <taxon>Gunneridae</taxon>
        <taxon>Pentapetalae</taxon>
        <taxon>asterids</taxon>
        <taxon>lamiids</taxon>
        <taxon>Lamiales</taxon>
        <taxon>Lamiaceae</taxon>
        <taxon>Nepetoideae</taxon>
        <taxon>Mentheae</taxon>
        <taxon>Salviinae</taxon>
        <taxon>Salvia</taxon>
        <taxon>Salvia subgen. Calosphace</taxon>
    </lineage>
</organism>
<evidence type="ECO:0000256" key="1">
    <source>
        <dbReference type="ARBA" id="ARBA00022857"/>
    </source>
</evidence>
<evidence type="ECO:0000256" key="2">
    <source>
        <dbReference type="ARBA" id="ARBA00023002"/>
    </source>
</evidence>
<accession>A0ABD1GA93</accession>
<dbReference type="InterPro" id="IPR050425">
    <property type="entry name" value="NAD(P)_dehydrat-like"/>
</dbReference>